<dbReference type="AlphaFoldDB" id="A0A839XY77"/>
<keyword evidence="11 17" id="KW-1133">Transmembrane helix</keyword>
<dbReference type="GO" id="GO:0008654">
    <property type="term" value="P:phospholipid biosynthetic process"/>
    <property type="evidence" value="ECO:0007669"/>
    <property type="project" value="UniProtKB-UniRule"/>
</dbReference>
<sequence>MLGVNLRPAVGRFWAPVVRGLVRAGVTADAVTLTGTLGAVAAAVFLIGNGELFWGAFAVTLFVLLDMLDGALARARGGGSVFGAVLDSTGDRAADAAIFAGLVWWYGGEGDNRLIVLLSLVCLVLGVLTSYVKARAEGMGLRVEVGIVERTERLILVLVGTGFTGLGIPYALHVCLWVLAVGSAITVGQRFAAVRTGSRGMRLPGPAAPADEPAGPPTP</sequence>
<feature type="binding site" evidence="17">
    <location>
        <begin position="29"/>
        <end position="32"/>
    </location>
    <ligand>
        <name>a CDP-1,2-diacyl-sn-glycerol</name>
        <dbReference type="ChEBI" id="CHEBI:58332"/>
    </ligand>
</feature>
<evidence type="ECO:0000256" key="4">
    <source>
        <dbReference type="ARBA" id="ARBA00010441"/>
    </source>
</evidence>
<evidence type="ECO:0000256" key="7">
    <source>
        <dbReference type="ARBA" id="ARBA00022679"/>
    </source>
</evidence>
<comment type="function">
    <text evidence="17">Catalyzes the conjugation of the 1'-hydroxyl group of D-myo-inositol-3-phosphate (also named L-myo-inositol-1-phosphate) with a lipid tail of cytidine diphosphate diacylglycerol (CDP-DAG), forming phosphatidylinositol phosphate (PIP) and CMP. PIP is a precursor of phosphatidylinositol (PI) which is an essential lipid required for cell wall formation.</text>
</comment>
<organism evidence="19 20">
    <name type="scientific">Modestobacter versicolor</name>
    <dbReference type="NCBI Taxonomy" id="429133"/>
    <lineage>
        <taxon>Bacteria</taxon>
        <taxon>Bacillati</taxon>
        <taxon>Actinomycetota</taxon>
        <taxon>Actinomycetes</taxon>
        <taxon>Geodermatophilales</taxon>
        <taxon>Geodermatophilaceae</taxon>
        <taxon>Modestobacter</taxon>
    </lineage>
</organism>
<keyword evidence="17" id="KW-0444">Lipid biosynthesis</keyword>
<dbReference type="InterPro" id="IPR048254">
    <property type="entry name" value="CDP_ALCOHOL_P_TRANSF_CS"/>
</dbReference>
<feature type="binding site" evidence="17">
    <location>
        <position position="80"/>
    </location>
    <ligand>
        <name>a CDP-1,2-diacyl-sn-glycerol</name>
        <dbReference type="ChEBI" id="CHEBI:58332"/>
    </ligand>
</feature>
<keyword evidence="8 17" id="KW-0812">Transmembrane</keyword>
<evidence type="ECO:0000256" key="3">
    <source>
        <dbReference type="ARBA" id="ARBA00005189"/>
    </source>
</evidence>
<comment type="similarity">
    <text evidence="4 17 18">Belongs to the CDP-alcohol phosphatidyltransferase class-I family.</text>
</comment>
<gene>
    <name evidence="19" type="ORF">FHX36_001264</name>
</gene>
<keyword evidence="7 17" id="KW-0808">Transferase</keyword>
<keyword evidence="9 17" id="KW-0479">Metal-binding</keyword>
<keyword evidence="17" id="KW-0443">Lipid metabolism</keyword>
<dbReference type="Proteomes" id="UP000580718">
    <property type="component" value="Unassembled WGS sequence"/>
</dbReference>
<dbReference type="InterPro" id="IPR043130">
    <property type="entry name" value="CDP-OH_PTrfase_TM_dom"/>
</dbReference>
<dbReference type="EMBL" id="JACIBU010000001">
    <property type="protein sequence ID" value="MBB3675529.1"/>
    <property type="molecule type" value="Genomic_DNA"/>
</dbReference>
<comment type="subunit">
    <text evidence="5 17">Homodimer.</text>
</comment>
<evidence type="ECO:0000256" key="12">
    <source>
        <dbReference type="ARBA" id="ARBA00023136"/>
    </source>
</evidence>
<feature type="binding site" evidence="17">
    <location>
        <position position="91"/>
    </location>
    <ligand>
        <name>Mg(2+)</name>
        <dbReference type="ChEBI" id="CHEBI:18420"/>
        <label>2</label>
    </ligand>
</feature>
<evidence type="ECO:0000256" key="8">
    <source>
        <dbReference type="ARBA" id="ARBA00022692"/>
    </source>
</evidence>
<evidence type="ECO:0000256" key="9">
    <source>
        <dbReference type="ARBA" id="ARBA00022723"/>
    </source>
</evidence>
<dbReference type="Gene3D" id="1.20.120.1760">
    <property type="match status" value="1"/>
</dbReference>
<keyword evidence="12 17" id="KW-0472">Membrane</keyword>
<comment type="pathway">
    <text evidence="2 17">Phospholipid metabolism; phosphatidylinositol phosphate biosynthesis.</text>
</comment>
<dbReference type="Pfam" id="PF01066">
    <property type="entry name" value="CDP-OH_P_transf"/>
    <property type="match status" value="1"/>
</dbReference>
<dbReference type="RefSeq" id="WP_183513610.1">
    <property type="nucleotide sequence ID" value="NZ_JACIBU010000001.1"/>
</dbReference>
<evidence type="ECO:0000256" key="11">
    <source>
        <dbReference type="ARBA" id="ARBA00022989"/>
    </source>
</evidence>
<feature type="transmembrane region" description="Helical" evidence="17">
    <location>
        <begin position="53"/>
        <end position="72"/>
    </location>
</feature>
<comment type="caution">
    <text evidence="19">The sequence shown here is derived from an EMBL/GenBank/DDBJ whole genome shotgun (WGS) entry which is preliminary data.</text>
</comment>
<evidence type="ECO:0000256" key="10">
    <source>
        <dbReference type="ARBA" id="ARBA00022842"/>
    </source>
</evidence>
<keyword evidence="10 17" id="KW-0460">Magnesium</keyword>
<dbReference type="PROSITE" id="PS00379">
    <property type="entry name" value="CDP_ALCOHOL_P_TRANSF"/>
    <property type="match status" value="1"/>
</dbReference>
<dbReference type="UniPathway" id="UPA00220"/>
<evidence type="ECO:0000256" key="6">
    <source>
        <dbReference type="ARBA" id="ARBA00022475"/>
    </source>
</evidence>
<dbReference type="InterPro" id="IPR044268">
    <property type="entry name" value="PIP_synthase_PgsA1"/>
</dbReference>
<evidence type="ECO:0000313" key="20">
    <source>
        <dbReference type="Proteomes" id="UP000580718"/>
    </source>
</evidence>
<comment type="catalytic activity">
    <reaction evidence="16 17">
        <text>a CDP-1,2-diacyl-sn-glycerol + 1D-myo-inositol 3-phosphate = a 1,2-diacyl-sn-glycero-3-phospho-(1D-myo-inositol-3-phosphate) + CMP + H(+)</text>
        <dbReference type="Rhea" id="RHEA:60504"/>
        <dbReference type="ChEBI" id="CHEBI:15378"/>
        <dbReference type="ChEBI" id="CHEBI:58088"/>
        <dbReference type="ChEBI" id="CHEBI:58332"/>
        <dbReference type="ChEBI" id="CHEBI:58401"/>
        <dbReference type="ChEBI" id="CHEBI:60377"/>
    </reaction>
</comment>
<evidence type="ECO:0000256" key="5">
    <source>
        <dbReference type="ARBA" id="ARBA00011738"/>
    </source>
</evidence>
<dbReference type="GO" id="GO:0005886">
    <property type="term" value="C:plasma membrane"/>
    <property type="evidence" value="ECO:0007669"/>
    <property type="project" value="UniProtKB-SubCell"/>
</dbReference>
<dbReference type="GO" id="GO:0000287">
    <property type="term" value="F:magnesium ion binding"/>
    <property type="evidence" value="ECO:0007669"/>
    <property type="project" value="UniProtKB-UniRule"/>
</dbReference>
<comment type="subcellular location">
    <subcellularLocation>
        <location evidence="1 17">Cell membrane</location>
        <topology evidence="1 17">Multi-pass membrane protein</topology>
    </subcellularLocation>
</comment>
<keyword evidence="6 17" id="KW-1003">Cell membrane</keyword>
<feature type="binding site" evidence="17">
    <location>
        <position position="69"/>
    </location>
    <ligand>
        <name>Mg(2+)</name>
        <dbReference type="ChEBI" id="CHEBI:18420"/>
        <label>1</label>
    </ligand>
</feature>
<dbReference type="InterPro" id="IPR000462">
    <property type="entry name" value="CDP-OH_P_trans"/>
</dbReference>
<feature type="binding site" evidence="17">
    <location>
        <position position="74"/>
    </location>
    <ligand>
        <name>a CDP-1,2-diacyl-sn-glycerol</name>
        <dbReference type="ChEBI" id="CHEBI:58332"/>
    </ligand>
</feature>
<evidence type="ECO:0000256" key="13">
    <source>
        <dbReference type="ARBA" id="ARBA00023935"/>
    </source>
</evidence>
<evidence type="ECO:0000256" key="18">
    <source>
        <dbReference type="RuleBase" id="RU003750"/>
    </source>
</evidence>
<name>A0A839XY77_9ACTN</name>
<dbReference type="HAMAP" id="MF_02241">
    <property type="entry name" value="PIP_synthase"/>
    <property type="match status" value="1"/>
</dbReference>
<dbReference type="GO" id="GO:0016780">
    <property type="term" value="F:phosphotransferase activity, for other substituted phosphate groups"/>
    <property type="evidence" value="ECO:0007669"/>
    <property type="project" value="UniProtKB-UniRule"/>
</dbReference>
<evidence type="ECO:0000256" key="2">
    <source>
        <dbReference type="ARBA" id="ARBA00004805"/>
    </source>
</evidence>
<comment type="cofactor">
    <cofactor evidence="17">
        <name>Mg(2+)</name>
        <dbReference type="ChEBI" id="CHEBI:18420"/>
    </cofactor>
    <text evidence="17">Contains a di-nuclear catalytic Mg(2+) center.</text>
</comment>
<feature type="transmembrane region" description="Helical" evidence="17">
    <location>
        <begin position="176"/>
        <end position="193"/>
    </location>
</feature>
<keyword evidence="17" id="KW-0594">Phospholipid biosynthesis</keyword>
<dbReference type="NCBIfam" id="NF045883">
    <property type="entry name" value="PIPSynth"/>
    <property type="match status" value="1"/>
</dbReference>
<accession>A0A839XY77</accession>
<evidence type="ECO:0000256" key="14">
    <source>
        <dbReference type="ARBA" id="ARBA00024082"/>
    </source>
</evidence>
<evidence type="ECO:0000313" key="19">
    <source>
        <dbReference type="EMBL" id="MBB3675529.1"/>
    </source>
</evidence>
<feature type="binding site" evidence="17">
    <location>
        <position position="87"/>
    </location>
    <ligand>
        <name>Mg(2+)</name>
        <dbReference type="ChEBI" id="CHEBI:18420"/>
        <label>2</label>
    </ligand>
</feature>
<reference evidence="19 20" key="1">
    <citation type="submission" date="2020-08" db="EMBL/GenBank/DDBJ databases">
        <title>Sequencing the genomes of 1000 actinobacteria strains.</title>
        <authorList>
            <person name="Klenk H.-P."/>
        </authorList>
    </citation>
    <scope>NUCLEOTIDE SEQUENCE [LARGE SCALE GENOMIC DNA]</scope>
    <source>
        <strain evidence="19 20">DSM 16678</strain>
    </source>
</reference>
<comment type="catalytic activity">
    <reaction evidence="13 17">
        <text>1,2-di-(9Z-octadecenoyl)-sn-glycero-3-cytidine-5'-diphosphate + 1D-myo-inositol 3-phosphate = 1,2-di-(9Z-octadecenoyl)-sn-glycero-3-phospho-(1D-myo-inositol-3-phosphate) + CMP + H(+)</text>
        <dbReference type="Rhea" id="RHEA:61216"/>
        <dbReference type="ChEBI" id="CHEBI:15378"/>
        <dbReference type="ChEBI" id="CHEBI:58401"/>
        <dbReference type="ChEBI" id="CHEBI:60377"/>
        <dbReference type="ChEBI" id="CHEBI:85356"/>
        <dbReference type="ChEBI" id="CHEBI:144472"/>
    </reaction>
</comment>
<comment type="caution">
    <text evidence="17">Lacks conserved residue(s) required for the propagation of feature annotation.</text>
</comment>
<keyword evidence="17" id="KW-1208">Phospholipid metabolism</keyword>
<evidence type="ECO:0000256" key="17">
    <source>
        <dbReference type="HAMAP-Rule" id="MF_02241"/>
    </source>
</evidence>
<feature type="active site" description="Proton acceptor" evidence="17">
    <location>
        <position position="91"/>
    </location>
</feature>
<feature type="binding site" evidence="17">
    <location>
        <position position="66"/>
    </location>
    <ligand>
        <name>Mg(2+)</name>
        <dbReference type="ChEBI" id="CHEBI:18420"/>
        <label>2</label>
    </ligand>
</feature>
<dbReference type="EC" id="2.7.8.-" evidence="17"/>
<feature type="transmembrane region" description="Helical" evidence="17">
    <location>
        <begin position="114"/>
        <end position="132"/>
    </location>
</feature>
<evidence type="ECO:0000256" key="15">
    <source>
        <dbReference type="ARBA" id="ARBA00033137"/>
    </source>
</evidence>
<comment type="pathway">
    <text evidence="3">Lipid metabolism.</text>
</comment>
<protein>
    <recommendedName>
        <fullName evidence="14 17">Phosphatidylinositol phosphate synthase</fullName>
        <shortName evidence="17">PIP synthase</shortName>
        <ecNumber evidence="17">2.7.8.-</ecNumber>
    </recommendedName>
    <alternativeName>
        <fullName evidence="15 17">CDP-diacylglycerol--D-myo-inositol-3-phosphate 3-phosphatidyltransferase</fullName>
    </alternativeName>
</protein>
<evidence type="ECO:0000256" key="16">
    <source>
        <dbReference type="ARBA" id="ARBA00048865"/>
    </source>
</evidence>
<feature type="binding site" evidence="17">
    <location>
        <position position="66"/>
    </location>
    <ligand>
        <name>Mg(2+)</name>
        <dbReference type="ChEBI" id="CHEBI:18420"/>
        <label>1</label>
    </ligand>
</feature>
<proteinExistence type="inferred from homology"/>
<feature type="binding site" evidence="17">
    <location>
        <position position="87"/>
    </location>
    <ligand>
        <name>Mg(2+)</name>
        <dbReference type="ChEBI" id="CHEBI:18420"/>
        <label>1</label>
    </ligand>
</feature>
<feature type="binding site" evidence="17">
    <location>
        <position position="70"/>
    </location>
    <ligand>
        <name>a CDP-1,2-diacyl-sn-glycerol</name>
        <dbReference type="ChEBI" id="CHEBI:58332"/>
    </ligand>
</feature>
<evidence type="ECO:0000256" key="1">
    <source>
        <dbReference type="ARBA" id="ARBA00004651"/>
    </source>
</evidence>